<keyword evidence="2" id="KW-1185">Reference proteome</keyword>
<evidence type="ECO:0000313" key="2">
    <source>
        <dbReference type="Proteomes" id="UP000279833"/>
    </source>
</evidence>
<protein>
    <submittedName>
        <fullName evidence="3">GATA zinc finger domain-containing protein 14-like</fullName>
    </submittedName>
</protein>
<accession>A0A183KGE8</accession>
<evidence type="ECO:0000313" key="1">
    <source>
        <dbReference type="EMBL" id="VDP55260.1"/>
    </source>
</evidence>
<sequence length="438" mass="49251">MITNPKQKSVQSELGDMEYVEYDPIAISNHTLKSTQIHQQFEQPLSCEMIWPSSCGITDRPLCLSSVLPKPTSVSPSHIECSEHSNDEINPGGVQSFQDPSITNTSISKHIAEQYVLCWNSSNLCIRNKFSKHGDFTLDIGCGSSSSSSSSSPSPFSNNHINCQQTNNLPFNPNHNINNRTDIGYCNATEILLHNNNDSNNNSSNNGCGSEADSSFKPNRANDVNLRIYLLQPIHLSNINNNMHNYVNKENHESCFTDDNHIINCINIHNNSDRNNNNTMNGNNINYNKNKNNDYDFIRNSSFSIIDENRSNTVQKNNTLVKFINKNNNSCCTGLSNSCKTCHSTKNLQFIDIANDFLTQSGYTKVDLLNKCLFDLIHIDDLVHISEAINIDCSITSSFESLSQYKYQNVDSPHFYDLQKDLMALLIDNHTETNCHVS</sequence>
<organism evidence="3">
    <name type="scientific">Schistosoma curassoni</name>
    <dbReference type="NCBI Taxonomy" id="6186"/>
    <lineage>
        <taxon>Eukaryota</taxon>
        <taxon>Metazoa</taxon>
        <taxon>Spiralia</taxon>
        <taxon>Lophotrochozoa</taxon>
        <taxon>Platyhelminthes</taxon>
        <taxon>Trematoda</taxon>
        <taxon>Digenea</taxon>
        <taxon>Strigeidida</taxon>
        <taxon>Schistosomatoidea</taxon>
        <taxon>Schistosomatidae</taxon>
        <taxon>Schistosoma</taxon>
    </lineage>
</organism>
<dbReference type="AlphaFoldDB" id="A0A183KGE8"/>
<gene>
    <name evidence="1" type="ORF">SCUD_LOCUS14095</name>
</gene>
<dbReference type="EMBL" id="UZAK01036407">
    <property type="protein sequence ID" value="VDP55260.1"/>
    <property type="molecule type" value="Genomic_DNA"/>
</dbReference>
<evidence type="ECO:0000313" key="3">
    <source>
        <dbReference type="WBParaSite" id="SCUD_0001409801-mRNA-1"/>
    </source>
</evidence>
<reference evidence="1 2" key="2">
    <citation type="submission" date="2018-11" db="EMBL/GenBank/DDBJ databases">
        <authorList>
            <consortium name="Pathogen Informatics"/>
        </authorList>
    </citation>
    <scope>NUCLEOTIDE SEQUENCE [LARGE SCALE GENOMIC DNA]</scope>
    <source>
        <strain evidence="1">Dakar</strain>
        <strain evidence="2">Dakar, Senegal</strain>
    </source>
</reference>
<reference evidence="3" key="1">
    <citation type="submission" date="2016-06" db="UniProtKB">
        <authorList>
            <consortium name="WormBaseParasite"/>
        </authorList>
    </citation>
    <scope>IDENTIFICATION</scope>
</reference>
<dbReference type="STRING" id="6186.A0A183KGE8"/>
<name>A0A183KGE8_9TREM</name>
<dbReference type="WBParaSite" id="SCUD_0001409801-mRNA-1">
    <property type="protein sequence ID" value="SCUD_0001409801-mRNA-1"/>
    <property type="gene ID" value="SCUD_0001409801"/>
</dbReference>
<dbReference type="Proteomes" id="UP000279833">
    <property type="component" value="Unassembled WGS sequence"/>
</dbReference>
<proteinExistence type="predicted"/>